<sequence length="95" mass="10730">MPQTYIKPTTTIEAYATYRLGRKVTVEEAATSLGLSRTQYWNRRTEEKIGADHVLRAAHYFGLNPVQALVEMGCIPLATLRECVAAWDAEWDAKD</sequence>
<protein>
    <submittedName>
        <fullName evidence="1">Immunity repressor</fullName>
    </submittedName>
</protein>
<dbReference type="EMBL" id="ON970578">
    <property type="protein sequence ID" value="UVK59773.1"/>
    <property type="molecule type" value="Genomic_DNA"/>
</dbReference>
<reference evidence="1" key="1">
    <citation type="submission" date="2022-07" db="EMBL/GenBank/DDBJ databases">
        <authorList>
            <person name="Basulto B.M."/>
            <person name="Goecke B.E."/>
            <person name="Engstrom E.M."/>
            <person name="Moore Y."/>
            <person name="Pitman H.D."/>
            <person name="Schroeder M.D."/>
            <person name="Simpson G.E."/>
            <person name="Welch N."/>
            <person name="Tibbetts T.J."/>
            <person name="Butela K.A."/>
            <person name="Garlena R.A."/>
            <person name="Russell D.A."/>
            <person name="Jacobs-Sera D."/>
            <person name="Hatfull G.F."/>
        </authorList>
    </citation>
    <scope>NUCLEOTIDE SEQUENCE</scope>
</reference>
<gene>
    <name evidence="1" type="primary">33</name>
    <name evidence="1" type="ORF">SEA_ALEEMILY_33</name>
</gene>
<evidence type="ECO:0000313" key="1">
    <source>
        <dbReference type="EMBL" id="UVK59773.1"/>
    </source>
</evidence>
<keyword evidence="2" id="KW-1185">Reference proteome</keyword>
<accession>A0A9E7QBU2</accession>
<organism evidence="1 2">
    <name type="scientific">Gordonia phage Aleemily</name>
    <dbReference type="NCBI Taxonomy" id="2965181"/>
    <lineage>
        <taxon>Viruses</taxon>
        <taxon>Duplodnaviria</taxon>
        <taxon>Heunggongvirae</taxon>
        <taxon>Uroviricota</taxon>
        <taxon>Caudoviricetes</taxon>
        <taxon>Kruegerviridae</taxon>
        <taxon>Cafassovirus</taxon>
        <taxon>Cafassovirus aleemily</taxon>
    </lineage>
</organism>
<evidence type="ECO:0000313" key="2">
    <source>
        <dbReference type="Proteomes" id="UP001059192"/>
    </source>
</evidence>
<proteinExistence type="predicted"/>
<dbReference type="Proteomes" id="UP001059192">
    <property type="component" value="Segment"/>
</dbReference>
<name>A0A9E7QBU2_9CAUD</name>